<evidence type="ECO:0000313" key="1">
    <source>
        <dbReference type="EMBL" id="SVD89552.1"/>
    </source>
</evidence>
<organism evidence="1">
    <name type="scientific">marine metagenome</name>
    <dbReference type="NCBI Taxonomy" id="408172"/>
    <lineage>
        <taxon>unclassified sequences</taxon>
        <taxon>metagenomes</taxon>
        <taxon>ecological metagenomes</taxon>
    </lineage>
</organism>
<sequence length="260" mass="28559">SSVTVAKSNEESSLPQSLVKALYALPDSAAGMLSTSAVEVPGKGYYVFGLEQIITGHAREYAKLSKDEQAEVKKGFIEKEVKRLASDEGGDWREAVYESMAEGESFGNTIKDSNHLIVNLPPMTVTEQDVNATTLKGLATVSEIQSVIGNLERENRSTTKTNWLSSYNTSSTEGVGGFIVYVSKVEEGDSPTDTELKEFANNQRQMARNFNSSFTAARFGITPTWLRADVKVLDSQLLLEGLLSSLINLPYQYETTLKEY</sequence>
<dbReference type="AlphaFoldDB" id="A0A382Z216"/>
<protein>
    <submittedName>
        <fullName evidence="1">Uncharacterized protein</fullName>
    </submittedName>
</protein>
<gene>
    <name evidence="1" type="ORF">METZ01_LOCUS442406</name>
</gene>
<proteinExistence type="predicted"/>
<feature type="non-terminal residue" evidence="1">
    <location>
        <position position="260"/>
    </location>
</feature>
<name>A0A382Z216_9ZZZZ</name>
<accession>A0A382Z216</accession>
<reference evidence="1" key="1">
    <citation type="submission" date="2018-05" db="EMBL/GenBank/DDBJ databases">
        <authorList>
            <person name="Lanie J.A."/>
            <person name="Ng W.-L."/>
            <person name="Kazmierczak K.M."/>
            <person name="Andrzejewski T.M."/>
            <person name="Davidsen T.M."/>
            <person name="Wayne K.J."/>
            <person name="Tettelin H."/>
            <person name="Glass J.I."/>
            <person name="Rusch D."/>
            <person name="Podicherti R."/>
            <person name="Tsui H.-C.T."/>
            <person name="Winkler M.E."/>
        </authorList>
    </citation>
    <scope>NUCLEOTIDE SEQUENCE</scope>
</reference>
<dbReference type="EMBL" id="UINC01180386">
    <property type="protein sequence ID" value="SVD89552.1"/>
    <property type="molecule type" value="Genomic_DNA"/>
</dbReference>
<feature type="non-terminal residue" evidence="1">
    <location>
        <position position="1"/>
    </location>
</feature>